<keyword evidence="2" id="KW-1185">Reference proteome</keyword>
<reference evidence="1 2" key="1">
    <citation type="journal article" date="2023" name="Microorganisms">
        <title>Thiorhodovibrio frisius and Trv. litoralis spp. nov., Two Novel Members from a Clade of Fastidious Purple Sulfur Bacteria That Exhibit Unique Red-Shifted Light-Harvesting Capabilities.</title>
        <authorList>
            <person name="Methner A."/>
            <person name="Kuzyk S.B."/>
            <person name="Petersen J."/>
            <person name="Bauer S."/>
            <person name="Brinkmann H."/>
            <person name="Sichau K."/>
            <person name="Wanner G."/>
            <person name="Wolf J."/>
            <person name="Neumann-Schaal M."/>
            <person name="Henke P."/>
            <person name="Tank M."/>
            <person name="Sproer C."/>
            <person name="Bunk B."/>
            <person name="Overmann J."/>
        </authorList>
    </citation>
    <scope>NUCLEOTIDE SEQUENCE [LARGE SCALE GENOMIC DNA]</scope>
    <source>
        <strain evidence="1 2">DSM 6702</strain>
    </source>
</reference>
<evidence type="ECO:0000313" key="2">
    <source>
        <dbReference type="Proteomes" id="UP001432180"/>
    </source>
</evidence>
<protein>
    <recommendedName>
        <fullName evidence="3">DUF4926 domain-containing protein</fullName>
    </recommendedName>
</protein>
<dbReference type="RefSeq" id="WP_328985653.1">
    <property type="nucleotide sequence ID" value="NZ_CP121472.1"/>
</dbReference>
<sequence>MALDFVVCLSKEPTGDLSGDDLQLGRLYEVVERDAGHGMIRIIDESGEDYLYPQACFDSVVLSNAAREQLAKALPHR</sequence>
<organism evidence="1 2">
    <name type="scientific">Thiorhodovibrio winogradskyi</name>
    <dbReference type="NCBI Taxonomy" id="77007"/>
    <lineage>
        <taxon>Bacteria</taxon>
        <taxon>Pseudomonadati</taxon>
        <taxon>Pseudomonadota</taxon>
        <taxon>Gammaproteobacteria</taxon>
        <taxon>Chromatiales</taxon>
        <taxon>Chromatiaceae</taxon>
        <taxon>Thiorhodovibrio</taxon>
    </lineage>
</organism>
<accession>A0ABZ0SHK0</accession>
<dbReference type="Proteomes" id="UP001432180">
    <property type="component" value="Chromosome"/>
</dbReference>
<proteinExistence type="predicted"/>
<evidence type="ECO:0008006" key="3">
    <source>
        <dbReference type="Google" id="ProtNLM"/>
    </source>
</evidence>
<evidence type="ECO:0000313" key="1">
    <source>
        <dbReference type="EMBL" id="WPL19899.1"/>
    </source>
</evidence>
<dbReference type="EMBL" id="CP121472">
    <property type="protein sequence ID" value="WPL19899.1"/>
    <property type="molecule type" value="Genomic_DNA"/>
</dbReference>
<gene>
    <name evidence="1" type="ORF">Thiowin_05048</name>
</gene>
<name>A0ABZ0SHK0_9GAMM</name>